<evidence type="ECO:0000256" key="4">
    <source>
        <dbReference type="ARBA" id="ARBA00022989"/>
    </source>
</evidence>
<dbReference type="Proteomes" id="UP000322783">
    <property type="component" value="Unassembled WGS sequence"/>
</dbReference>
<keyword evidence="5 6" id="KW-0472">Membrane</keyword>
<dbReference type="EMBL" id="VTOZ01000010">
    <property type="protein sequence ID" value="TYZ29116.1"/>
    <property type="molecule type" value="Genomic_DNA"/>
</dbReference>
<evidence type="ECO:0000256" key="5">
    <source>
        <dbReference type="ARBA" id="ARBA00023136"/>
    </source>
</evidence>
<reference evidence="7 8" key="1">
    <citation type="submission" date="2019-08" db="EMBL/GenBank/DDBJ databases">
        <title>Selenomonas sp. mPRGC5 and Selenomonas sp. mPRGC8 isolated from ruminal fluid of dairy goat (Capra hircus).</title>
        <authorList>
            <person name="Poothong S."/>
            <person name="Nuengjamnong C."/>
            <person name="Tanasupawat S."/>
        </authorList>
    </citation>
    <scope>NUCLEOTIDE SEQUENCE [LARGE SCALE GENOMIC DNA]</scope>
    <source>
        <strain evidence="8">mPRGC8</strain>
    </source>
</reference>
<dbReference type="RefSeq" id="WP_149188932.1">
    <property type="nucleotide sequence ID" value="NZ_VTOZ01000010.1"/>
</dbReference>
<dbReference type="PANTHER" id="PTHR30250:SF28">
    <property type="entry name" value="POLYSACCHARIDE BIOSYNTHESIS PROTEIN"/>
    <property type="match status" value="1"/>
</dbReference>
<keyword evidence="4 6" id="KW-1133">Transmembrane helix</keyword>
<feature type="transmembrane region" description="Helical" evidence="6">
    <location>
        <begin position="332"/>
        <end position="353"/>
    </location>
</feature>
<evidence type="ECO:0000256" key="6">
    <source>
        <dbReference type="SAM" id="Phobius"/>
    </source>
</evidence>
<comment type="subcellular location">
    <subcellularLocation>
        <location evidence="1">Cell membrane</location>
        <topology evidence="1">Multi-pass membrane protein</topology>
    </subcellularLocation>
</comment>
<dbReference type="AlphaFoldDB" id="A0A5D6WLY7"/>
<feature type="transmembrane region" description="Helical" evidence="6">
    <location>
        <begin position="296"/>
        <end position="320"/>
    </location>
</feature>
<evidence type="ECO:0000313" key="8">
    <source>
        <dbReference type="Proteomes" id="UP000322783"/>
    </source>
</evidence>
<proteinExistence type="predicted"/>
<organism evidence="7 8">
    <name type="scientific">Selenomonas caprae</name>
    <dbReference type="NCBI Taxonomy" id="2606905"/>
    <lineage>
        <taxon>Bacteria</taxon>
        <taxon>Bacillati</taxon>
        <taxon>Bacillota</taxon>
        <taxon>Negativicutes</taxon>
        <taxon>Selenomonadales</taxon>
        <taxon>Selenomonadaceae</taxon>
        <taxon>Selenomonas</taxon>
    </lineage>
</organism>
<dbReference type="GO" id="GO:0005886">
    <property type="term" value="C:plasma membrane"/>
    <property type="evidence" value="ECO:0007669"/>
    <property type="project" value="UniProtKB-SubCell"/>
</dbReference>
<gene>
    <name evidence="7" type="ORF">FZ041_06115</name>
</gene>
<feature type="transmembrane region" description="Helical" evidence="6">
    <location>
        <begin position="388"/>
        <end position="409"/>
    </location>
</feature>
<dbReference type="Pfam" id="PF13440">
    <property type="entry name" value="Polysacc_synt_3"/>
    <property type="match status" value="1"/>
</dbReference>
<accession>A0A5D6WLY7</accession>
<keyword evidence="2" id="KW-1003">Cell membrane</keyword>
<feature type="transmembrane region" description="Helical" evidence="6">
    <location>
        <begin position="113"/>
        <end position="133"/>
    </location>
</feature>
<evidence type="ECO:0000256" key="3">
    <source>
        <dbReference type="ARBA" id="ARBA00022692"/>
    </source>
</evidence>
<protein>
    <submittedName>
        <fullName evidence="7">Lipopolysaccharide biosynthesis protein</fullName>
    </submittedName>
</protein>
<feature type="transmembrane region" description="Helical" evidence="6">
    <location>
        <begin position="40"/>
        <end position="62"/>
    </location>
</feature>
<comment type="caution">
    <text evidence="7">The sequence shown here is derived from an EMBL/GenBank/DDBJ whole genome shotgun (WGS) entry which is preliminary data.</text>
</comment>
<dbReference type="PANTHER" id="PTHR30250">
    <property type="entry name" value="PST FAMILY PREDICTED COLANIC ACID TRANSPORTER"/>
    <property type="match status" value="1"/>
</dbReference>
<evidence type="ECO:0000313" key="7">
    <source>
        <dbReference type="EMBL" id="TYZ29116.1"/>
    </source>
</evidence>
<sequence length="415" mass="45745">MKEKIYANILKVFMGSAGAQGLWVLSMLIVSRLYTVEDLGIQQLFISGASLLASIATGRYELAITLPRYRFQAANLLIFAGALSVFGSLLIFIGIIVFNEEMIAASGLKKLDVIFMPLYAIEICWYMLSYAWLVREEKYAIASKGLILFPTGYLIMCIGLSGIKMPLSSLVLSILLARGFEILYYAHHIINDLHQYSGKLSLTGIVKLGNEYIDFPKYLMLGGFVDTAKNQVIPFLVAAFWGTIATGYYSLATQCLAAPAGLIAKSVGDVFRQEASSLYRKYHECEMLYRKTLRCCALYSCIICGLLFVLSPVIIPILFGNQWEEAGRYIQVLLPMTALGLISSPLSNVYIIARQQKKYIYIQFLGFVSSAIGIGVSGYSGFDIEIALIAWGILSIGVGSISIYGGIVVSRGRCY</sequence>
<evidence type="ECO:0000256" key="1">
    <source>
        <dbReference type="ARBA" id="ARBA00004651"/>
    </source>
</evidence>
<feature type="transmembrane region" description="Helical" evidence="6">
    <location>
        <begin position="74"/>
        <end position="98"/>
    </location>
</feature>
<evidence type="ECO:0000256" key="2">
    <source>
        <dbReference type="ARBA" id="ARBA00022475"/>
    </source>
</evidence>
<keyword evidence="3 6" id="KW-0812">Transmembrane</keyword>
<name>A0A5D6WLY7_9FIRM</name>
<dbReference type="InterPro" id="IPR050833">
    <property type="entry name" value="Poly_Biosynth_Transport"/>
</dbReference>
<feature type="transmembrane region" description="Helical" evidence="6">
    <location>
        <begin position="360"/>
        <end position="382"/>
    </location>
</feature>
<keyword evidence="8" id="KW-1185">Reference proteome</keyword>
<feature type="transmembrane region" description="Helical" evidence="6">
    <location>
        <begin position="12"/>
        <end position="34"/>
    </location>
</feature>
<feature type="transmembrane region" description="Helical" evidence="6">
    <location>
        <begin position="145"/>
        <end position="163"/>
    </location>
</feature>